<proteinExistence type="predicted"/>
<reference evidence="2" key="1">
    <citation type="submission" date="2016-12" db="EMBL/GenBank/DDBJ databases">
        <title>The genomes of Aspergillus section Nigri reveals drivers in fungal speciation.</title>
        <authorList>
            <consortium name="DOE Joint Genome Institute"/>
            <person name="Vesth T.C."/>
            <person name="Nybo J."/>
            <person name="Theobald S."/>
            <person name="Brandl J."/>
            <person name="Frisvad J.C."/>
            <person name="Nielsen K.F."/>
            <person name="Lyhne E.K."/>
            <person name="Kogle M.E."/>
            <person name="Kuo A."/>
            <person name="Riley R."/>
            <person name="Clum A."/>
            <person name="Nolan M."/>
            <person name="Lipzen A."/>
            <person name="Salamov A."/>
            <person name="Henrissat B."/>
            <person name="Wiebenga A."/>
            <person name="De Vries R.P."/>
            <person name="Grigoriev I.V."/>
            <person name="Mortensen U.H."/>
            <person name="Andersen M.R."/>
            <person name="Baker S.E."/>
        </authorList>
    </citation>
    <scope>NUCLEOTIDE SEQUENCE [LARGE SCALE GENOMIC DNA]</scope>
    <source>
        <strain evidence="2">CBS 113365</strain>
    </source>
</reference>
<accession>A0A319AZM9</accession>
<dbReference type="Proteomes" id="UP000248405">
    <property type="component" value="Unassembled WGS sequence"/>
</dbReference>
<dbReference type="GeneID" id="37206003"/>
<evidence type="ECO:0000313" key="2">
    <source>
        <dbReference type="EMBL" id="PYH65649.1"/>
    </source>
</evidence>
<keyword evidence="1" id="KW-0472">Membrane</keyword>
<organism evidence="2 3">
    <name type="scientific">Aspergillus vadensis (strain CBS 113365 / IMI 142717 / IBT 24658)</name>
    <dbReference type="NCBI Taxonomy" id="1448311"/>
    <lineage>
        <taxon>Eukaryota</taxon>
        <taxon>Fungi</taxon>
        <taxon>Dikarya</taxon>
        <taxon>Ascomycota</taxon>
        <taxon>Pezizomycotina</taxon>
        <taxon>Eurotiomycetes</taxon>
        <taxon>Eurotiomycetidae</taxon>
        <taxon>Eurotiales</taxon>
        <taxon>Aspergillaceae</taxon>
        <taxon>Aspergillus</taxon>
        <taxon>Aspergillus subgen. Circumdati</taxon>
    </lineage>
</organism>
<feature type="transmembrane region" description="Helical" evidence="1">
    <location>
        <begin position="39"/>
        <end position="59"/>
    </location>
</feature>
<evidence type="ECO:0000256" key="1">
    <source>
        <dbReference type="SAM" id="Phobius"/>
    </source>
</evidence>
<dbReference type="AlphaFoldDB" id="A0A319AZM9"/>
<keyword evidence="3" id="KW-1185">Reference proteome</keyword>
<evidence type="ECO:0000313" key="3">
    <source>
        <dbReference type="Proteomes" id="UP000248405"/>
    </source>
</evidence>
<sequence>MCSPAIKQLAAVISITYRDSHPPHPVVVFIPAPPSPPLLLLPSSFLSSIISTTIYYLLLQSTQVFIDFHHKNLPCNVIPPALTPLPGGLVSILHYTRWKSCNVFGWTLSMIRYLR</sequence>
<keyword evidence="1" id="KW-0812">Transmembrane</keyword>
<protein>
    <submittedName>
        <fullName evidence="2">Uncharacterized protein</fullName>
    </submittedName>
</protein>
<keyword evidence="1" id="KW-1133">Transmembrane helix</keyword>
<name>A0A319AZM9_ASPVC</name>
<gene>
    <name evidence="2" type="ORF">BO88DRAFT_134780</name>
</gene>
<dbReference type="RefSeq" id="XP_025559443.1">
    <property type="nucleotide sequence ID" value="XM_025701411.1"/>
</dbReference>
<dbReference type="EMBL" id="KZ821637">
    <property type="protein sequence ID" value="PYH65649.1"/>
    <property type="molecule type" value="Genomic_DNA"/>
</dbReference>